<evidence type="ECO:0000256" key="2">
    <source>
        <dbReference type="ARBA" id="ARBA00022448"/>
    </source>
</evidence>
<comment type="similarity">
    <text evidence="7">Belongs to the binding-protein-dependent transport system permease family.</text>
</comment>
<feature type="transmembrane region" description="Helical" evidence="7">
    <location>
        <begin position="26"/>
        <end position="52"/>
    </location>
</feature>
<feature type="transmembrane region" description="Helical" evidence="7">
    <location>
        <begin position="126"/>
        <end position="147"/>
    </location>
</feature>
<dbReference type="InterPro" id="IPR000515">
    <property type="entry name" value="MetI-like"/>
</dbReference>
<dbReference type="EMBL" id="JAPKNK010000010">
    <property type="protein sequence ID" value="MCX5571553.1"/>
    <property type="molecule type" value="Genomic_DNA"/>
</dbReference>
<keyword evidence="3" id="KW-1003">Cell membrane</keyword>
<evidence type="ECO:0000256" key="5">
    <source>
        <dbReference type="ARBA" id="ARBA00022989"/>
    </source>
</evidence>
<organism evidence="9 10">
    <name type="scientific">Kaistia nematophila</name>
    <dbReference type="NCBI Taxonomy" id="2994654"/>
    <lineage>
        <taxon>Bacteria</taxon>
        <taxon>Pseudomonadati</taxon>
        <taxon>Pseudomonadota</taxon>
        <taxon>Alphaproteobacteria</taxon>
        <taxon>Hyphomicrobiales</taxon>
        <taxon>Kaistiaceae</taxon>
        <taxon>Kaistia</taxon>
    </lineage>
</organism>
<dbReference type="GO" id="GO:0071916">
    <property type="term" value="F:dipeptide transmembrane transporter activity"/>
    <property type="evidence" value="ECO:0007669"/>
    <property type="project" value="TreeGrafter"/>
</dbReference>
<evidence type="ECO:0000256" key="3">
    <source>
        <dbReference type="ARBA" id="ARBA00022475"/>
    </source>
</evidence>
<evidence type="ECO:0000259" key="8">
    <source>
        <dbReference type="PROSITE" id="PS50928"/>
    </source>
</evidence>
<evidence type="ECO:0000256" key="4">
    <source>
        <dbReference type="ARBA" id="ARBA00022692"/>
    </source>
</evidence>
<dbReference type="PROSITE" id="PS50928">
    <property type="entry name" value="ABC_TM1"/>
    <property type="match status" value="1"/>
</dbReference>
<keyword evidence="10" id="KW-1185">Reference proteome</keyword>
<feature type="domain" description="ABC transmembrane type-1" evidence="8">
    <location>
        <begin position="120"/>
        <end position="351"/>
    </location>
</feature>
<keyword evidence="5 7" id="KW-1133">Transmembrane helix</keyword>
<evidence type="ECO:0000313" key="10">
    <source>
        <dbReference type="Proteomes" id="UP001144805"/>
    </source>
</evidence>
<reference evidence="9" key="1">
    <citation type="submission" date="2022-11" db="EMBL/GenBank/DDBJ databases">
        <title>Biodiversity and phylogenetic relationships of bacteria.</title>
        <authorList>
            <person name="Machado R.A.R."/>
            <person name="Bhat A."/>
            <person name="Loulou A."/>
            <person name="Kallel S."/>
        </authorList>
    </citation>
    <scope>NUCLEOTIDE SEQUENCE</scope>
    <source>
        <strain evidence="9">K-TC2</strain>
    </source>
</reference>
<dbReference type="Gene3D" id="1.10.3720.10">
    <property type="entry name" value="MetI-like"/>
    <property type="match status" value="1"/>
</dbReference>
<dbReference type="CDD" id="cd06261">
    <property type="entry name" value="TM_PBP2"/>
    <property type="match status" value="1"/>
</dbReference>
<evidence type="ECO:0000256" key="6">
    <source>
        <dbReference type="ARBA" id="ARBA00023136"/>
    </source>
</evidence>
<proteinExistence type="inferred from homology"/>
<dbReference type="PANTHER" id="PTHR43163:SF8">
    <property type="entry name" value="D,D-DIPEPTIDE TRANSPORT SYSTEM PERMEASE PROTEIN DDPB-RELATED"/>
    <property type="match status" value="1"/>
</dbReference>
<dbReference type="InterPro" id="IPR035906">
    <property type="entry name" value="MetI-like_sf"/>
</dbReference>
<dbReference type="Pfam" id="PF00528">
    <property type="entry name" value="BPD_transp_1"/>
    <property type="match status" value="1"/>
</dbReference>
<feature type="transmembrane region" description="Helical" evidence="7">
    <location>
        <begin position="159"/>
        <end position="182"/>
    </location>
</feature>
<dbReference type="SUPFAM" id="SSF161098">
    <property type="entry name" value="MetI-like"/>
    <property type="match status" value="1"/>
</dbReference>
<dbReference type="InterPro" id="IPR045621">
    <property type="entry name" value="BPD_transp_1_N"/>
</dbReference>
<evidence type="ECO:0000313" key="9">
    <source>
        <dbReference type="EMBL" id="MCX5571553.1"/>
    </source>
</evidence>
<comment type="subcellular location">
    <subcellularLocation>
        <location evidence="1 7">Cell membrane</location>
        <topology evidence="1 7">Multi-pass membrane protein</topology>
    </subcellularLocation>
</comment>
<name>A0A9X3E5L1_9HYPH</name>
<evidence type="ECO:0000256" key="1">
    <source>
        <dbReference type="ARBA" id="ARBA00004651"/>
    </source>
</evidence>
<dbReference type="PANTHER" id="PTHR43163">
    <property type="entry name" value="DIPEPTIDE TRANSPORT SYSTEM PERMEASE PROTEIN DPPB-RELATED"/>
    <property type="match status" value="1"/>
</dbReference>
<feature type="transmembrane region" description="Helical" evidence="7">
    <location>
        <begin position="328"/>
        <end position="351"/>
    </location>
</feature>
<feature type="transmembrane region" description="Helical" evidence="7">
    <location>
        <begin position="282"/>
        <end position="308"/>
    </location>
</feature>
<keyword evidence="2 7" id="KW-0813">Transport</keyword>
<dbReference type="RefSeq" id="WP_266340507.1">
    <property type="nucleotide sequence ID" value="NZ_JAPKNK010000010.1"/>
</dbReference>
<evidence type="ECO:0000256" key="7">
    <source>
        <dbReference type="RuleBase" id="RU363032"/>
    </source>
</evidence>
<keyword evidence="6 7" id="KW-0472">Membrane</keyword>
<keyword evidence="4 7" id="KW-0812">Transmembrane</keyword>
<dbReference type="Proteomes" id="UP001144805">
    <property type="component" value="Unassembled WGS sequence"/>
</dbReference>
<sequence>MTDSSGRLAAPELLPRRPRGRRGLSFLAGLANWLVTLAITLLGLMVVTFALAELSPADPALHLAGDKASEATYQAARQSLGLDNPLPQRFLSYVGNVLTGNLGTSWSTNQPVFTDILRVFPATLELATVAILFGALIGVALGVIAALRPRGLIDGLVRIFSLIGYSVPIFWLGLLFLLLFYARLHWAAGPGRLSDIYAYTITPVTGFYLIDTALWGEEGSFVDTLSHLVLPATVLAIHSLASISRLTRASLLGERGKEYAVAARAKGVGEVRLMLTHLLPNVAGTVLTVIALAYATLLEGAVLTETVFGWPGLGRYMTTAIFASDMPAVLGGTLVIGVCFVIVNAITDILARIVDPRLS</sequence>
<comment type="caution">
    <text evidence="9">The sequence shown here is derived from an EMBL/GenBank/DDBJ whole genome shotgun (WGS) entry which is preliminary data.</text>
</comment>
<accession>A0A9X3E5L1</accession>
<dbReference type="GO" id="GO:0005886">
    <property type="term" value="C:plasma membrane"/>
    <property type="evidence" value="ECO:0007669"/>
    <property type="project" value="UniProtKB-SubCell"/>
</dbReference>
<protein>
    <submittedName>
        <fullName evidence="9">ABC transporter permease</fullName>
    </submittedName>
</protein>
<dbReference type="AlphaFoldDB" id="A0A9X3E5L1"/>
<gene>
    <name evidence="9" type="ORF">OSH07_20300</name>
</gene>
<dbReference type="Pfam" id="PF19300">
    <property type="entry name" value="BPD_transp_1_N"/>
    <property type="match status" value="1"/>
</dbReference>